<evidence type="ECO:0000313" key="4">
    <source>
        <dbReference type="EMBL" id="WOJ94494.1"/>
    </source>
</evidence>
<reference evidence="4 5" key="1">
    <citation type="submission" date="2023-10" db="EMBL/GenBank/DDBJ databases">
        <title>Two novel species belonging to the OM43/NOR5 clade.</title>
        <authorList>
            <person name="Park M."/>
        </authorList>
    </citation>
    <scope>NUCLEOTIDE SEQUENCE [LARGE SCALE GENOMIC DNA]</scope>
    <source>
        <strain evidence="4 5">IMCC43200</strain>
    </source>
</reference>
<feature type="domain" description="AMP-binding enzyme C-terminal" evidence="3">
    <location>
        <begin position="409"/>
        <end position="484"/>
    </location>
</feature>
<dbReference type="RefSeq" id="WP_407349130.1">
    <property type="nucleotide sequence ID" value="NZ_CP136864.1"/>
</dbReference>
<evidence type="ECO:0000259" key="2">
    <source>
        <dbReference type="Pfam" id="PF00501"/>
    </source>
</evidence>
<dbReference type="Gene3D" id="3.40.50.12780">
    <property type="entry name" value="N-terminal domain of ligase-like"/>
    <property type="match status" value="1"/>
</dbReference>
<dbReference type="PANTHER" id="PTHR43201:SF8">
    <property type="entry name" value="ACYL-COA SYNTHETASE FAMILY MEMBER 3"/>
    <property type="match status" value="1"/>
</dbReference>
<dbReference type="InterPro" id="IPR025110">
    <property type="entry name" value="AMP-bd_C"/>
</dbReference>
<sequence>MSLSYFSELRDDNNKIALVESDQAFSYAQLNHRANCIATGLLAGSSDLAEERIAFFLPASMDYVATMHGVWRAGGIAVPLNVASAVTELEHYLGSASVTRLIAGPEHRESLVDLCAQLKIELLDVTDVLNGDIVQLPAIAPGRRAMILFTSGTTSKPKGVVSTHKTIQAQISTLVKAWAWSSDDVIPLFLPLHHVHGIINILSCALAAGASVHLYQSFDMPRITRQVAAGTFTVFMAVPTIYVKLIQYFETLDAAALAGICSGFGAMRLNVSGSAACPESLFYRWKELTGQVLLERYGMTEIGMALSNPYNGERRAGHVGQPLPGVEVKLFDEHKVAITDEGSPGEIRVKGDSVFLEYWNNPRATQESFVDGWFATGDVAVLDNGYYRIMGRSSIDIIKSGGYKLSALEIEAVLLTHEAIAEAAVLGVPDDTWGESVLAVVALKEGASLAYDDLKHWCAGKMSSYKIPKAIKIVDSLPRNAMGKVTKSALRAPA</sequence>
<dbReference type="CDD" id="cd05941">
    <property type="entry name" value="MCS"/>
    <property type="match status" value="1"/>
</dbReference>
<dbReference type="PANTHER" id="PTHR43201">
    <property type="entry name" value="ACYL-COA SYNTHETASE"/>
    <property type="match status" value="1"/>
</dbReference>
<protein>
    <submittedName>
        <fullName evidence="4">Acyl-CoA synthetase</fullName>
    </submittedName>
</protein>
<evidence type="ECO:0000313" key="5">
    <source>
        <dbReference type="Proteomes" id="UP001626537"/>
    </source>
</evidence>
<dbReference type="InterPro" id="IPR000873">
    <property type="entry name" value="AMP-dep_synth/lig_dom"/>
</dbReference>
<dbReference type="Gene3D" id="3.30.300.30">
    <property type="match status" value="1"/>
</dbReference>
<gene>
    <name evidence="4" type="ORF">R0135_04855</name>
</gene>
<proteinExistence type="inferred from homology"/>
<keyword evidence="5" id="KW-1185">Reference proteome</keyword>
<dbReference type="Proteomes" id="UP001626537">
    <property type="component" value="Chromosome"/>
</dbReference>
<comment type="similarity">
    <text evidence="1">Belongs to the ATP-dependent AMP-binding enzyme family.</text>
</comment>
<feature type="domain" description="AMP-dependent synthetase/ligase" evidence="2">
    <location>
        <begin position="13"/>
        <end position="359"/>
    </location>
</feature>
<evidence type="ECO:0000259" key="3">
    <source>
        <dbReference type="Pfam" id="PF13193"/>
    </source>
</evidence>
<dbReference type="EMBL" id="CP136864">
    <property type="protein sequence ID" value="WOJ94494.1"/>
    <property type="molecule type" value="Genomic_DNA"/>
</dbReference>
<accession>A0ABZ0I4P9</accession>
<dbReference type="SUPFAM" id="SSF56801">
    <property type="entry name" value="Acetyl-CoA synthetase-like"/>
    <property type="match status" value="1"/>
</dbReference>
<organism evidence="4 5">
    <name type="scientific">Congregibacter variabilis</name>
    <dbReference type="NCBI Taxonomy" id="3081200"/>
    <lineage>
        <taxon>Bacteria</taxon>
        <taxon>Pseudomonadati</taxon>
        <taxon>Pseudomonadota</taxon>
        <taxon>Gammaproteobacteria</taxon>
        <taxon>Cellvibrionales</taxon>
        <taxon>Halieaceae</taxon>
        <taxon>Congregibacter</taxon>
    </lineage>
</organism>
<dbReference type="Pfam" id="PF00501">
    <property type="entry name" value="AMP-binding"/>
    <property type="match status" value="1"/>
</dbReference>
<dbReference type="PROSITE" id="PS00455">
    <property type="entry name" value="AMP_BINDING"/>
    <property type="match status" value="1"/>
</dbReference>
<name>A0ABZ0I4P9_9GAMM</name>
<evidence type="ECO:0000256" key="1">
    <source>
        <dbReference type="ARBA" id="ARBA00006432"/>
    </source>
</evidence>
<dbReference type="InterPro" id="IPR042099">
    <property type="entry name" value="ANL_N_sf"/>
</dbReference>
<dbReference type="InterPro" id="IPR045851">
    <property type="entry name" value="AMP-bd_C_sf"/>
</dbReference>
<dbReference type="Pfam" id="PF13193">
    <property type="entry name" value="AMP-binding_C"/>
    <property type="match status" value="1"/>
</dbReference>
<dbReference type="InterPro" id="IPR020845">
    <property type="entry name" value="AMP-binding_CS"/>
</dbReference>